<dbReference type="Pfam" id="PF00583">
    <property type="entry name" value="Acetyltransf_1"/>
    <property type="match status" value="1"/>
</dbReference>
<evidence type="ECO:0000313" key="2">
    <source>
        <dbReference type="EMBL" id="SFU68237.1"/>
    </source>
</evidence>
<protein>
    <submittedName>
        <fullName evidence="2">Acetyltransferase (GNAT) family protein</fullName>
    </submittedName>
</protein>
<organism evidence="2 3">
    <name type="scientific">Pustulibacterium marinum</name>
    <dbReference type="NCBI Taxonomy" id="1224947"/>
    <lineage>
        <taxon>Bacteria</taxon>
        <taxon>Pseudomonadati</taxon>
        <taxon>Bacteroidota</taxon>
        <taxon>Flavobacteriia</taxon>
        <taxon>Flavobacteriales</taxon>
        <taxon>Flavobacteriaceae</taxon>
        <taxon>Pustulibacterium</taxon>
    </lineage>
</organism>
<dbReference type="Proteomes" id="UP000199138">
    <property type="component" value="Unassembled WGS sequence"/>
</dbReference>
<dbReference type="OrthoDB" id="9796381at2"/>
<evidence type="ECO:0000259" key="1">
    <source>
        <dbReference type="PROSITE" id="PS51186"/>
    </source>
</evidence>
<dbReference type="EMBL" id="FPBK01000013">
    <property type="protein sequence ID" value="SFU68237.1"/>
    <property type="molecule type" value="Genomic_DNA"/>
</dbReference>
<dbReference type="SUPFAM" id="SSF55729">
    <property type="entry name" value="Acyl-CoA N-acyltransferases (Nat)"/>
    <property type="match status" value="1"/>
</dbReference>
<dbReference type="InterPro" id="IPR016181">
    <property type="entry name" value="Acyl_CoA_acyltransferase"/>
</dbReference>
<dbReference type="GO" id="GO:0016747">
    <property type="term" value="F:acyltransferase activity, transferring groups other than amino-acyl groups"/>
    <property type="evidence" value="ECO:0007669"/>
    <property type="project" value="InterPro"/>
</dbReference>
<dbReference type="STRING" id="1224947.SAMN05216480_11311"/>
<sequence length="164" mass="19338">MMVRLLETEHSKEAFEIIQAVVSQIRERNLDQWDELYPTQQIIINDISQQHAYGYFLDEKLVGYMALNEAYDVEYDEVPWKTTGKFLVVHRLSVHPNVQKVGVAKAMMQAVETIALENNYDCLRFDCFTKNDIANQFYQKLGFESPGNVFFRKGEFYCYEKQLR</sequence>
<dbReference type="CDD" id="cd04301">
    <property type="entry name" value="NAT_SF"/>
    <property type="match status" value="1"/>
</dbReference>
<keyword evidence="2" id="KW-0808">Transferase</keyword>
<proteinExistence type="predicted"/>
<dbReference type="RefSeq" id="WP_093025943.1">
    <property type="nucleotide sequence ID" value="NZ_FPBK01000013.1"/>
</dbReference>
<dbReference type="InterPro" id="IPR000182">
    <property type="entry name" value="GNAT_dom"/>
</dbReference>
<name>A0A1I7I5N0_9FLAO</name>
<accession>A0A1I7I5N0</accession>
<gene>
    <name evidence="2" type="ORF">SAMN05216480_11311</name>
</gene>
<dbReference type="Gene3D" id="3.40.630.30">
    <property type="match status" value="1"/>
</dbReference>
<feature type="domain" description="N-acetyltransferase" evidence="1">
    <location>
        <begin position="1"/>
        <end position="164"/>
    </location>
</feature>
<keyword evidence="3" id="KW-1185">Reference proteome</keyword>
<reference evidence="2 3" key="1">
    <citation type="submission" date="2016-10" db="EMBL/GenBank/DDBJ databases">
        <authorList>
            <person name="de Groot N.N."/>
        </authorList>
    </citation>
    <scope>NUCLEOTIDE SEQUENCE [LARGE SCALE GENOMIC DNA]</scope>
    <source>
        <strain evidence="2 3">CGMCC 1.12333</strain>
    </source>
</reference>
<dbReference type="AlphaFoldDB" id="A0A1I7I5N0"/>
<dbReference type="PROSITE" id="PS51186">
    <property type="entry name" value="GNAT"/>
    <property type="match status" value="1"/>
</dbReference>
<evidence type="ECO:0000313" key="3">
    <source>
        <dbReference type="Proteomes" id="UP000199138"/>
    </source>
</evidence>